<sequence length="299" mass="33348">MPFLLPLPIIFSGKSNNPHKHNVNKISRKEGRPEYSRNIQFFLNIEKASASASRGSITVEAAFCIPLFLYAAVSLIWLLEIQALRTAVISGMHEAGKRIAQETYVNPIFTAAKAEHEIVKSIGADRLERSLTVGGSRGLKCGKSIMYPDSNIIVLHVQYQVRIPIPVLAIPSVSQEENMRVKCWTGYVKEGFSYSPDTTIVYVTETGVVYHLDFHCTYLELSIRSVPAEKIESLRNESHGKYHPCERCMKSWKDGGTVFITNFGDRYHSSLSCSGLKRKVYAVPLEEVKGKGACSKCGK</sequence>
<accession>A0ABS8DM23</accession>
<evidence type="ECO:0000313" key="2">
    <source>
        <dbReference type="Proteomes" id="UP001299546"/>
    </source>
</evidence>
<proteinExistence type="predicted"/>
<comment type="caution">
    <text evidence="1">The sequence shown here is derived from an EMBL/GenBank/DDBJ whole genome shotgun (WGS) entry which is preliminary data.</text>
</comment>
<name>A0ABS8DM23_9FIRM</name>
<dbReference type="Proteomes" id="UP001299546">
    <property type="component" value="Unassembled WGS sequence"/>
</dbReference>
<reference evidence="1 2" key="1">
    <citation type="submission" date="2021-10" db="EMBL/GenBank/DDBJ databases">
        <title>Collection of gut derived symbiotic bacterial strains cultured from healthy donors.</title>
        <authorList>
            <person name="Lin H."/>
            <person name="Littmann E."/>
            <person name="Kohout C."/>
            <person name="Pamer E.G."/>
        </authorList>
    </citation>
    <scope>NUCLEOTIDE SEQUENCE [LARGE SCALE GENOMIC DNA]</scope>
    <source>
        <strain evidence="1 2">DFI.1.165</strain>
    </source>
</reference>
<dbReference type="EMBL" id="JAJCIS010000029">
    <property type="protein sequence ID" value="MCB7389511.1"/>
    <property type="molecule type" value="Genomic_DNA"/>
</dbReference>
<evidence type="ECO:0000313" key="1">
    <source>
        <dbReference type="EMBL" id="MCB7389511.1"/>
    </source>
</evidence>
<protein>
    <submittedName>
        <fullName evidence="1">Pilus assembly protein</fullName>
    </submittedName>
</protein>
<dbReference type="RefSeq" id="WP_227183954.1">
    <property type="nucleotide sequence ID" value="NZ_JAJCIQ010000028.1"/>
</dbReference>
<gene>
    <name evidence="1" type="ORF">LIZ65_19700</name>
</gene>
<keyword evidence="2" id="KW-1185">Reference proteome</keyword>
<organism evidence="1 2">
    <name type="scientific">Bariatricus massiliensis</name>
    <dbReference type="NCBI Taxonomy" id="1745713"/>
    <lineage>
        <taxon>Bacteria</taxon>
        <taxon>Bacillati</taxon>
        <taxon>Bacillota</taxon>
        <taxon>Clostridia</taxon>
        <taxon>Lachnospirales</taxon>
        <taxon>Lachnospiraceae</taxon>
        <taxon>Bariatricus</taxon>
    </lineage>
</organism>